<feature type="region of interest" description="Disordered" evidence="1">
    <location>
        <begin position="39"/>
        <end position="62"/>
    </location>
</feature>
<proteinExistence type="predicted"/>
<organism evidence="3 4">
    <name type="scientific">Mycoplasmopsis cynos</name>
    <dbReference type="NCBI Taxonomy" id="171284"/>
    <lineage>
        <taxon>Bacteria</taxon>
        <taxon>Bacillati</taxon>
        <taxon>Mycoplasmatota</taxon>
        <taxon>Mycoplasmoidales</taxon>
        <taxon>Metamycoplasmataceae</taxon>
        <taxon>Mycoplasmopsis</taxon>
    </lineage>
</organism>
<feature type="domain" description="DUF31" evidence="2">
    <location>
        <begin position="231"/>
        <end position="626"/>
    </location>
</feature>
<gene>
    <name evidence="3" type="ORF">NCTC10142_00239</name>
</gene>
<dbReference type="EMBL" id="LR214986">
    <property type="protein sequence ID" value="VEU64495.1"/>
    <property type="molecule type" value="Genomic_DNA"/>
</dbReference>
<protein>
    <submittedName>
        <fullName evidence="3">Domain of uncharacterized function DUF31</fullName>
    </submittedName>
</protein>
<dbReference type="PRINTS" id="PR00840">
    <property type="entry name" value="Y06768FAMILY"/>
</dbReference>
<sequence length="711" mass="82547">MRKKDLKILFLGMTPFYVTCSISCNVKNDAETSKMNTLDNNIDITENQNNNKNEKNNNPPEINVNSKIVSISTHQENGNQPLFLMVFFETDLTFLNKNQIILKLKNDSNEFHPFKINKNQLIFKLEMLQPNIEYEISEISNGIKKFDFSNNINLKFKTKEKETNQGHIIQNNEMIKPEQNKPNPNKKDNFGQVPPFVIPPNFPGFKIPDRTKENSYPEYVNKFKKVDEKIIYQEIYDRSFAVKFGINQGVTSQNQNPFRASELGTTWLLDYHKYNENKYKLFFATNLHVMSDFSNSLTDEQNKALNYEDFRDFKVESISLGKSDLYQTDFPQRKNKYSYSKTSHLKTKYYASSDEFTQFEKTDISALKTIKSNGFISKPKLIFAGYDFIDRQYMNWYQQDLKQKVKDKIKYIESKNEDLSEDQEYQTLKKVDDNYFIPAYVDFGVFEIDVDLSQMDETLKKWITKSIEAVDKYIDRLNKTEILPNQDKSISKTMQTIDYVTAAFEKDDSKLNLKNAKDLYIGGYPSINESGFAVWVRNNPTERNSSTLNTYYRIGNKHNDKTFAYPAYTYDERATNGNLQPYTTVFGRTLADFYGFNLAVNFSSLKYGASGSMVYNEFGQLVGIYNQVSSNVEDDDLLRDAKFTSFLLAKDYGSGEKVIKAYNLIDGTDKSKYPAQTKSYRQNLITLYPNGFENSGNNNFKTALFPEGFKK</sequence>
<name>A0A449AHL0_9BACT</name>
<dbReference type="AlphaFoldDB" id="A0A449AHL0"/>
<evidence type="ECO:0000256" key="1">
    <source>
        <dbReference type="SAM" id="MobiDB-lite"/>
    </source>
</evidence>
<accession>A0A449AHL0</accession>
<geneLocation type="plasmid" evidence="3 4">
    <name>13</name>
</geneLocation>
<dbReference type="RefSeq" id="WP_129720467.1">
    <property type="nucleotide sequence ID" value="NZ_LR214986.1"/>
</dbReference>
<evidence type="ECO:0000259" key="2">
    <source>
        <dbReference type="Pfam" id="PF01732"/>
    </source>
</evidence>
<evidence type="ECO:0000313" key="3">
    <source>
        <dbReference type="EMBL" id="VEU64495.1"/>
    </source>
</evidence>
<keyword evidence="3" id="KW-0614">Plasmid</keyword>
<dbReference type="InterPro" id="IPR022382">
    <property type="entry name" value="Mycoplasma_peptidase_DUF31"/>
</dbReference>
<dbReference type="Pfam" id="PF01732">
    <property type="entry name" value="Mycop_pep_DUF31"/>
    <property type="match status" value="1"/>
</dbReference>
<evidence type="ECO:0000313" key="4">
    <source>
        <dbReference type="Proteomes" id="UP000289506"/>
    </source>
</evidence>
<dbReference type="InterPro" id="IPR022381">
    <property type="entry name" value="Uncharacterised_MG067"/>
</dbReference>
<dbReference type="Proteomes" id="UP000289506">
    <property type="component" value="Plasmid 13"/>
</dbReference>
<reference evidence="3 4" key="1">
    <citation type="submission" date="2019-01" db="EMBL/GenBank/DDBJ databases">
        <authorList>
            <consortium name="Pathogen Informatics"/>
        </authorList>
    </citation>
    <scope>NUCLEOTIDE SEQUENCE [LARGE SCALE GENOMIC DNA]</scope>
    <source>
        <strain evidence="3 4">NCTC10142</strain>
        <plasmid evidence="4">13</plasmid>
    </source>
</reference>
<dbReference type="NCBIfam" id="NF045841">
    <property type="entry name" value="Ig_SerProt_MIP"/>
    <property type="match status" value="1"/>
</dbReference>